<dbReference type="Proteomes" id="UP001163828">
    <property type="component" value="Unassembled WGS sequence"/>
</dbReference>
<feature type="region of interest" description="Disordered" evidence="1">
    <location>
        <begin position="250"/>
        <end position="272"/>
    </location>
</feature>
<evidence type="ECO:0000313" key="3">
    <source>
        <dbReference type="Proteomes" id="UP001163828"/>
    </source>
</evidence>
<evidence type="ECO:0000313" key="2">
    <source>
        <dbReference type="EMBL" id="KAJ3991596.1"/>
    </source>
</evidence>
<reference evidence="2" key="1">
    <citation type="submission" date="2022-08" db="EMBL/GenBank/DDBJ databases">
        <authorList>
            <consortium name="DOE Joint Genome Institute"/>
            <person name="Min B."/>
            <person name="Riley R."/>
            <person name="Sierra-Patev S."/>
            <person name="Naranjo-Ortiz M."/>
            <person name="Looney B."/>
            <person name="Konkel Z."/>
            <person name="Slot J.C."/>
            <person name="Sakamoto Y."/>
            <person name="Steenwyk J.L."/>
            <person name="Rokas A."/>
            <person name="Carro J."/>
            <person name="Camarero S."/>
            <person name="Ferreira P."/>
            <person name="Molpeceres G."/>
            <person name="Ruiz-Duenas F.J."/>
            <person name="Serrano A."/>
            <person name="Henrissat B."/>
            <person name="Drula E."/>
            <person name="Hughes K.W."/>
            <person name="Mata J.L."/>
            <person name="Ishikawa N.K."/>
            <person name="Vargas-Isla R."/>
            <person name="Ushijima S."/>
            <person name="Smith C.A."/>
            <person name="Ahrendt S."/>
            <person name="Andreopoulos W."/>
            <person name="He G."/>
            <person name="Labutti K."/>
            <person name="Lipzen A."/>
            <person name="Ng V."/>
            <person name="Sandor L."/>
            <person name="Barry K."/>
            <person name="Martinez A.T."/>
            <person name="Xiao Y."/>
            <person name="Gibbons J.G."/>
            <person name="Terashima K."/>
            <person name="Hibbett D.S."/>
            <person name="Grigoriev I.V."/>
        </authorList>
    </citation>
    <scope>NUCLEOTIDE SEQUENCE</scope>
    <source>
        <strain evidence="2">TFB10827</strain>
    </source>
</reference>
<name>A0ABQ8PYT5_9AGAR</name>
<comment type="caution">
    <text evidence="2">The sequence shown here is derived from an EMBL/GenBank/DDBJ whole genome shotgun (WGS) entry which is preliminary data.</text>
</comment>
<sequence length="434" mass="47750">MPMMSMQGMHSSTAPTTPLRVTVGNLITHADNCPMCMGYVAHLITASDFNEIILERDGLIQGATVSHNNSQGHELVVSSLQEQLASTSRSHKTERQTLANRITALELERNELRARHKSDVAQIDDIIRDCQEANERHLYWKDQYYNLRDHGDRQDSLTRAVASDTKSVDKGKGREVPMVPLQNRITSVGGNVASGSSVPLSQQLSPMEGENIPQQEPEDNGAAKATTTPVRVEEAPVKAGVSTATITTPHMGEKRKRDVVGSSSAQPPNSVEEVERVVKALNKSDNAKPWHPMWKTVHGMVAMHKQAQQIPRAARTAMQDAVIERFIAVPTWFNTEMNQQGHPLPHLFEPKPSLKKAKGFTMRDVMPGEAGPSNADSTSYGTKSRATAVAPMMAKGSRIRRSPTILENRVWHGCRENDPVSKWAEAILSSPASE</sequence>
<gene>
    <name evidence="2" type="ORF">F5050DRAFT_1715959</name>
</gene>
<protein>
    <submittedName>
        <fullName evidence="2">Uncharacterized protein</fullName>
    </submittedName>
</protein>
<proteinExistence type="predicted"/>
<evidence type="ECO:0000256" key="1">
    <source>
        <dbReference type="SAM" id="MobiDB-lite"/>
    </source>
</evidence>
<organism evidence="2 3">
    <name type="scientific">Lentinula boryana</name>
    <dbReference type="NCBI Taxonomy" id="40481"/>
    <lineage>
        <taxon>Eukaryota</taxon>
        <taxon>Fungi</taxon>
        <taxon>Dikarya</taxon>
        <taxon>Basidiomycota</taxon>
        <taxon>Agaricomycotina</taxon>
        <taxon>Agaricomycetes</taxon>
        <taxon>Agaricomycetidae</taxon>
        <taxon>Agaricales</taxon>
        <taxon>Marasmiineae</taxon>
        <taxon>Omphalotaceae</taxon>
        <taxon>Lentinula</taxon>
    </lineage>
</organism>
<feature type="region of interest" description="Disordered" evidence="1">
    <location>
        <begin position="188"/>
        <end position="236"/>
    </location>
</feature>
<feature type="compositionally biased region" description="Low complexity" evidence="1">
    <location>
        <begin position="188"/>
        <end position="198"/>
    </location>
</feature>
<keyword evidence="3" id="KW-1185">Reference proteome</keyword>
<accession>A0ABQ8PYT5</accession>
<dbReference type="EMBL" id="MU790992">
    <property type="protein sequence ID" value="KAJ3991596.1"/>
    <property type="molecule type" value="Genomic_DNA"/>
</dbReference>